<dbReference type="Proteomes" id="UP000256661">
    <property type="component" value="Unassembled WGS sequence"/>
</dbReference>
<dbReference type="EMBL" id="QTTT01000001">
    <property type="protein sequence ID" value="REE96197.1"/>
    <property type="molecule type" value="Genomic_DNA"/>
</dbReference>
<feature type="transmembrane region" description="Helical" evidence="1">
    <location>
        <begin position="288"/>
        <end position="310"/>
    </location>
</feature>
<protein>
    <submittedName>
        <fullName evidence="2">4-amino-4-deoxy-L-arabinose transferase-like glycosyltransferase</fullName>
    </submittedName>
</protein>
<comment type="caution">
    <text evidence="2">The sequence shown here is derived from an EMBL/GenBank/DDBJ whole genome shotgun (WGS) entry which is preliminary data.</text>
</comment>
<feature type="transmembrane region" description="Helical" evidence="1">
    <location>
        <begin position="25"/>
        <end position="45"/>
    </location>
</feature>
<feature type="transmembrane region" description="Helical" evidence="1">
    <location>
        <begin position="132"/>
        <end position="152"/>
    </location>
</feature>
<organism evidence="2 3">
    <name type="scientific">Thermomonospora umbrina</name>
    <dbReference type="NCBI Taxonomy" id="111806"/>
    <lineage>
        <taxon>Bacteria</taxon>
        <taxon>Bacillati</taxon>
        <taxon>Actinomycetota</taxon>
        <taxon>Actinomycetes</taxon>
        <taxon>Streptosporangiales</taxon>
        <taxon>Thermomonosporaceae</taxon>
        <taxon>Thermomonospora</taxon>
    </lineage>
</organism>
<feature type="transmembrane region" description="Helical" evidence="1">
    <location>
        <begin position="206"/>
        <end position="224"/>
    </location>
</feature>
<feature type="transmembrane region" description="Helical" evidence="1">
    <location>
        <begin position="158"/>
        <end position="177"/>
    </location>
</feature>
<feature type="transmembrane region" description="Helical" evidence="1">
    <location>
        <begin position="430"/>
        <end position="448"/>
    </location>
</feature>
<feature type="transmembrane region" description="Helical" evidence="1">
    <location>
        <begin position="100"/>
        <end position="120"/>
    </location>
</feature>
<keyword evidence="1" id="KW-0812">Transmembrane</keyword>
<dbReference type="RefSeq" id="WP_116021882.1">
    <property type="nucleotide sequence ID" value="NZ_QTTT01000001.1"/>
</dbReference>
<feature type="transmembrane region" description="Helical" evidence="1">
    <location>
        <begin position="322"/>
        <end position="341"/>
    </location>
</feature>
<name>A0A3D9SKF4_9ACTN</name>
<reference evidence="2 3" key="1">
    <citation type="submission" date="2018-08" db="EMBL/GenBank/DDBJ databases">
        <title>Sequencing the genomes of 1000 actinobacteria strains.</title>
        <authorList>
            <person name="Klenk H.-P."/>
        </authorList>
    </citation>
    <scope>NUCLEOTIDE SEQUENCE [LARGE SCALE GENOMIC DNA]</scope>
    <source>
        <strain evidence="2 3">DSM 43927</strain>
    </source>
</reference>
<feature type="transmembrane region" description="Helical" evidence="1">
    <location>
        <begin position="184"/>
        <end position="200"/>
    </location>
</feature>
<gene>
    <name evidence="2" type="ORF">DFJ69_1624</name>
</gene>
<dbReference type="AlphaFoldDB" id="A0A3D9SKF4"/>
<keyword evidence="3" id="KW-1185">Reference proteome</keyword>
<dbReference type="OrthoDB" id="3462168at2"/>
<proteinExistence type="predicted"/>
<keyword evidence="1" id="KW-0472">Membrane</keyword>
<feature type="transmembrane region" description="Helical" evidence="1">
    <location>
        <begin position="231"/>
        <end position="251"/>
    </location>
</feature>
<sequence length="580" mass="62493">MTVTAGSEVSGPAGPGAGARRRPPWWLLLLVGWLAQVGVRVWLAAGQTIPVANPDESGYLFTARLLTGGPEADISNSTPYRGGYPLLILPAQWLSDDPETVYRIVMVVNALVAACLLPLAHRLLRGLGLAQGPSYALAHVTALLPAAVFYTQYALTDAVFPVVVMGWLLLMHSWLVGDASRARVIAYGLGASGVAAYTYALHSRGVVILAVHVGLLLFAAWRRWRPWTSAVLGVGVAGAVAGAASVLNGWIVERLYTGGTYDMGSMVVDRLTGLDGYGWTLPVGLGQIWYMIIGTWGVGGIGLVAVSTALARRDVPARVRALAAGLLVIVVGIAFSAAAALPDEQRIGNHAYSRYLACVAPVFFAVGAWALLRSPRKAVLRAAAVTGAAVLAGAALIEVNVGDELDGYAFTLFDFPELTFLTWDWDSFHLWRAALVALALLGVVLVLGRYAPVALVAFLLAVNTVADVTAATRISRPFVDDRMAAADLRGVLEPGRQTVAIDRRVDWEIWIIQLHQVWWSKVLRFDSRKRQQPPPEADLVLVAWNEGLAAEATWRNAPPGWRVVRTRRHPLGSWVAWRRP</sequence>
<evidence type="ECO:0000313" key="3">
    <source>
        <dbReference type="Proteomes" id="UP000256661"/>
    </source>
</evidence>
<keyword evidence="2" id="KW-0808">Transferase</keyword>
<feature type="transmembrane region" description="Helical" evidence="1">
    <location>
        <begin position="353"/>
        <end position="372"/>
    </location>
</feature>
<keyword evidence="1" id="KW-1133">Transmembrane helix</keyword>
<dbReference type="GO" id="GO:0016740">
    <property type="term" value="F:transferase activity"/>
    <property type="evidence" value="ECO:0007669"/>
    <property type="project" value="UniProtKB-KW"/>
</dbReference>
<evidence type="ECO:0000313" key="2">
    <source>
        <dbReference type="EMBL" id="REE96197.1"/>
    </source>
</evidence>
<evidence type="ECO:0000256" key="1">
    <source>
        <dbReference type="SAM" id="Phobius"/>
    </source>
</evidence>
<accession>A0A3D9SKF4</accession>
<feature type="transmembrane region" description="Helical" evidence="1">
    <location>
        <begin position="379"/>
        <end position="397"/>
    </location>
</feature>